<evidence type="ECO:0000313" key="3">
    <source>
        <dbReference type="Proteomes" id="UP000053593"/>
    </source>
</evidence>
<gene>
    <name evidence="2" type="ORF">GYMLUDRAFT_83847</name>
</gene>
<protein>
    <submittedName>
        <fullName evidence="2">Unplaced genomic scaffold GYMLUscaffold_16, whole genome shotgun sequence</fullName>
    </submittedName>
</protein>
<reference evidence="2 3" key="1">
    <citation type="submission" date="2014-04" db="EMBL/GenBank/DDBJ databases">
        <title>Evolutionary Origins and Diversification of the Mycorrhizal Mutualists.</title>
        <authorList>
            <consortium name="DOE Joint Genome Institute"/>
            <consortium name="Mycorrhizal Genomics Consortium"/>
            <person name="Kohler A."/>
            <person name="Kuo A."/>
            <person name="Nagy L.G."/>
            <person name="Floudas D."/>
            <person name="Copeland A."/>
            <person name="Barry K.W."/>
            <person name="Cichocki N."/>
            <person name="Veneault-Fourrey C."/>
            <person name="LaButti K."/>
            <person name="Lindquist E.A."/>
            <person name="Lipzen A."/>
            <person name="Lundell T."/>
            <person name="Morin E."/>
            <person name="Murat C."/>
            <person name="Riley R."/>
            <person name="Ohm R."/>
            <person name="Sun H."/>
            <person name="Tunlid A."/>
            <person name="Henrissat B."/>
            <person name="Grigoriev I.V."/>
            <person name="Hibbett D.S."/>
            <person name="Martin F."/>
        </authorList>
    </citation>
    <scope>NUCLEOTIDE SEQUENCE [LARGE SCALE GENOMIC DNA]</scope>
    <source>
        <strain evidence="2 3">FD-317 M1</strain>
    </source>
</reference>
<proteinExistence type="predicted"/>
<name>A0A0D0BH39_9AGAR</name>
<dbReference type="OrthoDB" id="3250770at2759"/>
<evidence type="ECO:0000313" key="2">
    <source>
        <dbReference type="EMBL" id="KIK63300.1"/>
    </source>
</evidence>
<dbReference type="Proteomes" id="UP000053593">
    <property type="component" value="Unassembled WGS sequence"/>
</dbReference>
<dbReference type="HOGENOM" id="CLU_080230_0_0_1"/>
<sequence length="244" mass="27127">MVIPRPSPLFLFLFFGLCLLNARLASARLYPTCPVQGTVYYSRKCDPITWKDDEKSPNMRDMGLISVDLYMGEKFIYTIDQTYADAGSIMFCPPSPEDFDWPKNSESNFFTIRFKGDGENCTVYTHDFRISGISSLDATSLNTFSEFVQAPGTSTLTASSSIATATSSTSTLNHQRPSGYDTSSTTVYADPLPGSGKDGKVDINRAHHKYHGGAFSWKAMDTEKMKFRFVFIVWPALIGICMAL</sequence>
<accession>A0A0D0BH39</accession>
<organism evidence="2 3">
    <name type="scientific">Collybiopsis luxurians FD-317 M1</name>
    <dbReference type="NCBI Taxonomy" id="944289"/>
    <lineage>
        <taxon>Eukaryota</taxon>
        <taxon>Fungi</taxon>
        <taxon>Dikarya</taxon>
        <taxon>Basidiomycota</taxon>
        <taxon>Agaricomycotina</taxon>
        <taxon>Agaricomycetes</taxon>
        <taxon>Agaricomycetidae</taxon>
        <taxon>Agaricales</taxon>
        <taxon>Marasmiineae</taxon>
        <taxon>Omphalotaceae</taxon>
        <taxon>Collybiopsis</taxon>
        <taxon>Collybiopsis luxurians</taxon>
    </lineage>
</organism>
<keyword evidence="3" id="KW-1185">Reference proteome</keyword>
<dbReference type="EMBL" id="KN834764">
    <property type="protein sequence ID" value="KIK63300.1"/>
    <property type="molecule type" value="Genomic_DNA"/>
</dbReference>
<feature type="chain" id="PRO_5002207755" evidence="1">
    <location>
        <begin position="28"/>
        <end position="244"/>
    </location>
</feature>
<feature type="signal peptide" evidence="1">
    <location>
        <begin position="1"/>
        <end position="27"/>
    </location>
</feature>
<keyword evidence="1" id="KW-0732">Signal</keyword>
<dbReference type="AlphaFoldDB" id="A0A0D0BH39"/>
<evidence type="ECO:0000256" key="1">
    <source>
        <dbReference type="SAM" id="SignalP"/>
    </source>
</evidence>